<evidence type="ECO:0000259" key="9">
    <source>
        <dbReference type="Pfam" id="PF16874"/>
    </source>
</evidence>
<feature type="region of interest" description="Disordered" evidence="8">
    <location>
        <begin position="60"/>
        <end position="80"/>
    </location>
</feature>
<feature type="binding site" evidence="7">
    <location>
        <position position="533"/>
    </location>
    <ligand>
        <name>substrate</name>
    </ligand>
</feature>
<feature type="binding site" evidence="7">
    <location>
        <position position="429"/>
    </location>
    <ligand>
        <name>substrate</name>
    </ligand>
</feature>
<dbReference type="InterPro" id="IPR002252">
    <property type="entry name" value="Glyco_hydro_36"/>
</dbReference>
<dbReference type="Pfam" id="PF02065">
    <property type="entry name" value="Melibiase"/>
    <property type="match status" value="1"/>
</dbReference>
<dbReference type="InterPro" id="IPR031705">
    <property type="entry name" value="Glyco_hydro_36_C"/>
</dbReference>
<dbReference type="InterPro" id="IPR017853">
    <property type="entry name" value="GH"/>
</dbReference>
<dbReference type="Gene3D" id="2.60.40.1180">
    <property type="entry name" value="Golgi alpha-mannosidase II"/>
    <property type="match status" value="1"/>
</dbReference>
<feature type="binding site" evidence="7">
    <location>
        <position position="511"/>
    </location>
    <ligand>
        <name>substrate</name>
    </ligand>
</feature>
<evidence type="ECO:0000259" key="10">
    <source>
        <dbReference type="Pfam" id="PF16875"/>
    </source>
</evidence>
<dbReference type="InterPro" id="IPR000111">
    <property type="entry name" value="Glyco_hydro_27/36_CS"/>
</dbReference>
<dbReference type="PRINTS" id="PR00743">
    <property type="entry name" value="GLHYDRLASE36"/>
</dbReference>
<organism evidence="11 12">
    <name type="scientific">Nonomuraea glycinis</name>
    <dbReference type="NCBI Taxonomy" id="2047744"/>
    <lineage>
        <taxon>Bacteria</taxon>
        <taxon>Bacillati</taxon>
        <taxon>Actinomycetota</taxon>
        <taxon>Actinomycetes</taxon>
        <taxon>Streptosporangiales</taxon>
        <taxon>Streptosporangiaceae</taxon>
        <taxon>Nonomuraea</taxon>
    </lineage>
</organism>
<feature type="domain" description="Glycosyl hydrolase family 36 N-terminal" evidence="10">
    <location>
        <begin position="35"/>
        <end position="273"/>
    </location>
</feature>
<dbReference type="Pfam" id="PF16874">
    <property type="entry name" value="Glyco_hydro_36C"/>
    <property type="match status" value="1"/>
</dbReference>
<evidence type="ECO:0000256" key="7">
    <source>
        <dbReference type="PIRSR" id="PIRSR005536-2"/>
    </source>
</evidence>
<dbReference type="SUPFAM" id="SSF51445">
    <property type="entry name" value="(Trans)glycosidases"/>
    <property type="match status" value="1"/>
</dbReference>
<dbReference type="PANTHER" id="PTHR43053:SF3">
    <property type="entry name" value="ALPHA-GALACTOSIDASE C-RELATED"/>
    <property type="match status" value="1"/>
</dbReference>
<sequence length="729" mass="81154">MPVTPLDEHCWAIDTPASTYVIRVEVDPATGEAAPAQKYWGPRLSTEAARQVAAAREPRRHVTSFSTPSEAEELLPVDGGTRWGTPSLQVSFGHARSVELRFAGASEHEEGGGAQRLDLTLADAHHPFEVVLSIRAREDTDVIERWTTVRHRPDQAGEPITVTRLDSANWFVPDQAGYRYSGVFGAWAEEFQLQREPLPVGELVFTSRQGITSHQANPWIMIDAGAAGEEHGEVWGVALAWSGSWRLTTTHRPEGGVSVSAGFGHEGVRWTLEPGQELTGPPALGLYSTAGFGAASRAWHEYARRHVLPTPGEERPVLYNSWEATAFAVTESGQLELAKTAASLGVELFVIDDGWFGARDDDTTSLGDWWPHRERFPAGLRGMLDGIRELGMRVGLWVEPEMVSPDSDLYRAHPDWILHLEHRRRDQKRNQLVLNFARRDIRDWALDWLDRLVTELDLDYFKWDMNRPFTQAGWPEQGAAQDRVWIEHTRGVYDVLDRLRERHPGLRIESCSGGGGRVDLGILRRTDEVWPSDNTDAKDRQQIQHGFSQLYPASTMSAWVTDSPNVTTGRAMPLRYRFHVAMAGVLGIGGDLPEWSPQELAEAAELIAQYKSVRRVIQHGAQFRLAGTPGQERSAVQYVLDDLVVALVYNPLGNAKRGPRRLRLAGLDPEALYEVVLGGDPGEGERGRLVHGSRWYGSALMAAGIRPAAWEPIGADYRSDLVVLKQVSH</sequence>
<keyword evidence="4 5" id="KW-0326">Glycosidase</keyword>
<dbReference type="PANTHER" id="PTHR43053">
    <property type="entry name" value="GLYCOSIDASE FAMILY 31"/>
    <property type="match status" value="1"/>
</dbReference>
<evidence type="ECO:0000256" key="8">
    <source>
        <dbReference type="SAM" id="MobiDB-lite"/>
    </source>
</evidence>
<evidence type="ECO:0000256" key="4">
    <source>
        <dbReference type="ARBA" id="ARBA00023295"/>
    </source>
</evidence>
<dbReference type="GO" id="GO:0004557">
    <property type="term" value="F:alpha-galactosidase activity"/>
    <property type="evidence" value="ECO:0007669"/>
    <property type="project" value="UniProtKB-UniRule"/>
</dbReference>
<dbReference type="InterPro" id="IPR013780">
    <property type="entry name" value="Glyco_hydro_b"/>
</dbReference>
<evidence type="ECO:0000256" key="6">
    <source>
        <dbReference type="PIRSR" id="PIRSR005536-1"/>
    </source>
</evidence>
<protein>
    <recommendedName>
        <fullName evidence="2 5">Alpha-galactosidase</fullName>
        <ecNumber evidence="2 5">3.2.1.22</ecNumber>
    </recommendedName>
</protein>
<dbReference type="PROSITE" id="PS00512">
    <property type="entry name" value="ALPHA_GALACTOSIDASE"/>
    <property type="match status" value="1"/>
</dbReference>
<evidence type="ECO:0000313" key="11">
    <source>
        <dbReference type="EMBL" id="GGP04447.1"/>
    </source>
</evidence>
<gene>
    <name evidence="11" type="primary">galA</name>
    <name evidence="11" type="ORF">GCM10012278_19650</name>
</gene>
<keyword evidence="3 5" id="KW-0378">Hydrolase</keyword>
<evidence type="ECO:0000256" key="3">
    <source>
        <dbReference type="ARBA" id="ARBA00022801"/>
    </source>
</evidence>
<dbReference type="RefSeq" id="WP_189138224.1">
    <property type="nucleotide sequence ID" value="NZ_BMNK01000003.1"/>
</dbReference>
<feature type="binding site" evidence="7">
    <location>
        <begin position="462"/>
        <end position="466"/>
    </location>
    <ligand>
        <name>substrate</name>
    </ligand>
</feature>
<feature type="binding site" evidence="7">
    <location>
        <begin position="352"/>
        <end position="353"/>
    </location>
    <ligand>
        <name>substrate</name>
    </ligand>
</feature>
<comment type="similarity">
    <text evidence="5">Belongs to the glycosyl hydrolase.</text>
</comment>
<reference evidence="11" key="2">
    <citation type="submission" date="2020-09" db="EMBL/GenBank/DDBJ databases">
        <authorList>
            <person name="Sun Q."/>
            <person name="Zhou Y."/>
        </authorList>
    </citation>
    <scope>NUCLEOTIDE SEQUENCE</scope>
    <source>
        <strain evidence="11">CGMCC 4.7430</strain>
    </source>
</reference>
<feature type="domain" description="Glycosyl hydrolase family 36 C-terminal" evidence="9">
    <location>
        <begin position="634"/>
        <end position="724"/>
    </location>
</feature>
<dbReference type="InterPro" id="IPR013785">
    <property type="entry name" value="Aldolase_TIM"/>
</dbReference>
<dbReference type="InterPro" id="IPR050985">
    <property type="entry name" value="Alpha-glycosidase_related"/>
</dbReference>
<comment type="caution">
    <text evidence="11">The sequence shown here is derived from an EMBL/GenBank/DDBJ whole genome shotgun (WGS) entry which is preliminary data.</text>
</comment>
<dbReference type="InterPro" id="IPR031704">
    <property type="entry name" value="Glyco_hydro_36_N"/>
</dbReference>
<evidence type="ECO:0000313" key="12">
    <source>
        <dbReference type="Proteomes" id="UP000660745"/>
    </source>
</evidence>
<dbReference type="Gene3D" id="3.20.20.70">
    <property type="entry name" value="Aldolase class I"/>
    <property type="match status" value="1"/>
</dbReference>
<dbReference type="FunFam" id="3.20.20.70:FF:000118">
    <property type="entry name" value="Alpha-galactosidase"/>
    <property type="match status" value="1"/>
</dbReference>
<dbReference type="EC" id="3.2.1.22" evidence="2 5"/>
<dbReference type="Gene3D" id="2.70.98.60">
    <property type="entry name" value="alpha-galactosidase from lactobacil brevis"/>
    <property type="match status" value="1"/>
</dbReference>
<accession>A0A918E376</accession>
<dbReference type="Proteomes" id="UP000660745">
    <property type="component" value="Unassembled WGS sequence"/>
</dbReference>
<dbReference type="InterPro" id="IPR038417">
    <property type="entry name" value="Alpga-gal_N_sf"/>
</dbReference>
<dbReference type="Pfam" id="PF16875">
    <property type="entry name" value="Glyco_hydro_36N"/>
    <property type="match status" value="1"/>
</dbReference>
<dbReference type="EMBL" id="BMNK01000003">
    <property type="protein sequence ID" value="GGP04447.1"/>
    <property type="molecule type" value="Genomic_DNA"/>
</dbReference>
<comment type="catalytic activity">
    <reaction evidence="1 5">
        <text>Hydrolysis of terminal, non-reducing alpha-D-galactose residues in alpha-D-galactosides, including galactose oligosaccharides, galactomannans and galactolipids.</text>
        <dbReference type="EC" id="3.2.1.22"/>
    </reaction>
</comment>
<name>A0A918E376_9ACTN</name>
<dbReference type="AlphaFoldDB" id="A0A918E376"/>
<keyword evidence="12" id="KW-1185">Reference proteome</keyword>
<dbReference type="PIRSF" id="PIRSF005536">
    <property type="entry name" value="Agal"/>
    <property type="match status" value="1"/>
</dbReference>
<reference evidence="11" key="1">
    <citation type="journal article" date="2014" name="Int. J. Syst. Evol. Microbiol.">
        <title>Complete genome sequence of Corynebacterium casei LMG S-19264T (=DSM 44701T), isolated from a smear-ripened cheese.</title>
        <authorList>
            <consortium name="US DOE Joint Genome Institute (JGI-PGF)"/>
            <person name="Walter F."/>
            <person name="Albersmeier A."/>
            <person name="Kalinowski J."/>
            <person name="Ruckert C."/>
        </authorList>
    </citation>
    <scope>NUCLEOTIDE SEQUENCE</scope>
    <source>
        <strain evidence="11">CGMCC 4.7430</strain>
    </source>
</reference>
<dbReference type="GO" id="GO:0016052">
    <property type="term" value="P:carbohydrate catabolic process"/>
    <property type="evidence" value="ECO:0007669"/>
    <property type="project" value="InterPro"/>
</dbReference>
<feature type="binding site" evidence="7">
    <location>
        <position position="187"/>
    </location>
    <ligand>
        <name>substrate</name>
    </ligand>
</feature>
<dbReference type="CDD" id="cd14791">
    <property type="entry name" value="GH36"/>
    <property type="match status" value="1"/>
</dbReference>
<feature type="active site" description="Nucleophile" evidence="6">
    <location>
        <position position="464"/>
    </location>
</feature>
<proteinExistence type="inferred from homology"/>
<evidence type="ECO:0000256" key="2">
    <source>
        <dbReference type="ARBA" id="ARBA00012755"/>
    </source>
</evidence>
<feature type="active site" description="Proton donor" evidence="6">
    <location>
        <position position="533"/>
    </location>
</feature>
<evidence type="ECO:0000256" key="5">
    <source>
        <dbReference type="PIRNR" id="PIRNR005536"/>
    </source>
</evidence>
<evidence type="ECO:0000256" key="1">
    <source>
        <dbReference type="ARBA" id="ARBA00001255"/>
    </source>
</evidence>